<dbReference type="EMBL" id="BAAABU010000019">
    <property type="protein sequence ID" value="GAA0251932.1"/>
    <property type="molecule type" value="Genomic_DNA"/>
</dbReference>
<reference evidence="4 5" key="1">
    <citation type="journal article" date="2019" name="Int. J. Syst. Evol. Microbiol.">
        <title>The Global Catalogue of Microorganisms (GCM) 10K type strain sequencing project: providing services to taxonomists for standard genome sequencing and annotation.</title>
        <authorList>
            <consortium name="The Broad Institute Genomics Platform"/>
            <consortium name="The Broad Institute Genome Sequencing Center for Infectious Disease"/>
            <person name="Wu L."/>
            <person name="Ma J."/>
        </authorList>
    </citation>
    <scope>NUCLEOTIDE SEQUENCE [LARGE SCALE GENOMIC DNA]</scope>
    <source>
        <strain evidence="4 5">JCM 3380</strain>
    </source>
</reference>
<evidence type="ECO:0000259" key="2">
    <source>
        <dbReference type="PROSITE" id="PS51192"/>
    </source>
</evidence>
<accession>A0ABN0UIP2</accession>
<dbReference type="PROSITE" id="PS51192">
    <property type="entry name" value="HELICASE_ATP_BIND_1"/>
    <property type="match status" value="1"/>
</dbReference>
<dbReference type="InterPro" id="IPR038718">
    <property type="entry name" value="SNF2-like_sf"/>
</dbReference>
<keyword evidence="1" id="KW-0378">Hydrolase</keyword>
<dbReference type="SMART" id="SM00487">
    <property type="entry name" value="DEXDc"/>
    <property type="match status" value="1"/>
</dbReference>
<dbReference type="Gene3D" id="3.40.50.300">
    <property type="entry name" value="P-loop containing nucleotide triphosphate hydrolases"/>
    <property type="match status" value="1"/>
</dbReference>
<dbReference type="NCBIfam" id="NF041062">
    <property type="entry name" value="DpdE"/>
    <property type="match status" value="1"/>
</dbReference>
<proteinExistence type="predicted"/>
<sequence length="1031" mass="115399">MLNRFSSPSRYVRRWVKVKSNDYGYGFCSEKRPDGAVVVYTDIPGAVQTQVVVPVEQLEVVRVAKGTRVWLKGEPYGWHAAEIVDASGFGEYHVRVPGIPRDVKLAGDRFVVRWNLPLADPAKALASGLCDSPEYYEARRAFRDELLRQRRVSRGFTGVLSAAVELYPHQLDTVARVLADPVLRYLLADEVGLGKTIEAGLVLRQLLLDDPHATALIAVPAPLIRQWQDELRGRLLLGNALSIGRIRLVRHERMADQADVRKHALVVVDEAHRLLPHLRRAPRLYEDMLATRGLLLLSATPMRGNLDEFLQLLNLVDSTAFPRDALADFRARVAARETEATNLEALASLRMTRSMRVSILAELEEAHRSDPVLAGLARDCRAADAPDSPVWKHLINYVRETYRISRRMIRHRRNTEATERYPVAGRQATFITFRDPARSIVDEFLDQYHEIQDSAADPEVFGRTVLNGLCGPRALLRYLEHRLAVPLGEPMHVPERERALFRNGVARLELTDTGARLEFLLGVVDGMLRERRRVVVVGTSADSARDFYTAAVARWQNKVSNHFGAMPVDRRESEVARFLSSDDGAVLVGDHTIEEGRNLQDAHVLVNLDLPLDPNRLEQRIGRLDRFARRVKPAEVVVVDEPDSSWVAPHVRLLNEGIGIFEASVATLQRKLVEVVEQLKSRLLEKGSLAFEMDLAALRSALESERTEVDLLEEMESVAVASDFDEDGIAELNRAEDDFLKLTDAFTRLTSMQGGLDLRPFENTTTGVVGFDSDPQRTVFGAPEDVAEAVLPLLKAPRAYSRRVAADRVGVAPLRLGDPLIDWLERYLRVDERGRARAVIRRDPSVRVATLWLQCDFLVEFDDSHLHAESEAARRRLRRRGDALLAPVLERTWTNGDGPADASTVSMLERPFDQAVDLLLKGGAWKEVLAEIPDWREMCKAAAEAAWEHLRGTPSLTTTPRGAAARAEVEAQRRLDVLNARSLRLPSQAERVGARGDLERERDLGRALTLGVERPAVSVVACGAVVLWPSK</sequence>
<dbReference type="SMART" id="SM00490">
    <property type="entry name" value="HELICc"/>
    <property type="match status" value="1"/>
</dbReference>
<gene>
    <name evidence="4" type="ORF">GCM10010492_60490</name>
</gene>
<comment type="caution">
    <text evidence="4">The sequence shown here is derived from an EMBL/GenBank/DDBJ whole genome shotgun (WGS) entry which is preliminary data.</text>
</comment>
<organism evidence="4 5">
    <name type="scientific">Saccharothrix mutabilis subsp. mutabilis</name>
    <dbReference type="NCBI Taxonomy" id="66855"/>
    <lineage>
        <taxon>Bacteria</taxon>
        <taxon>Bacillati</taxon>
        <taxon>Actinomycetota</taxon>
        <taxon>Actinomycetes</taxon>
        <taxon>Pseudonocardiales</taxon>
        <taxon>Pseudonocardiaceae</taxon>
        <taxon>Saccharothrix</taxon>
    </lineage>
</organism>
<protein>
    <recommendedName>
        <fullName evidence="6">ATP-dependent helicase HepA</fullName>
    </recommendedName>
</protein>
<dbReference type="Pfam" id="PF00176">
    <property type="entry name" value="SNF2-rel_dom"/>
    <property type="match status" value="1"/>
</dbReference>
<evidence type="ECO:0008006" key="6">
    <source>
        <dbReference type="Google" id="ProtNLM"/>
    </source>
</evidence>
<dbReference type="InterPro" id="IPR014001">
    <property type="entry name" value="Helicase_ATP-bd"/>
</dbReference>
<dbReference type="PANTHER" id="PTHR45766:SF6">
    <property type="entry name" value="SWI_SNF-RELATED MATRIX-ASSOCIATED ACTIN-DEPENDENT REGULATOR OF CHROMATIN SUBFAMILY A-LIKE PROTEIN 1"/>
    <property type="match status" value="1"/>
</dbReference>
<keyword evidence="5" id="KW-1185">Reference proteome</keyword>
<name>A0ABN0UIP2_9PSEU</name>
<evidence type="ECO:0000256" key="1">
    <source>
        <dbReference type="ARBA" id="ARBA00022801"/>
    </source>
</evidence>
<dbReference type="PANTHER" id="PTHR45766">
    <property type="entry name" value="DNA ANNEALING HELICASE AND ENDONUCLEASE ZRANB3 FAMILY MEMBER"/>
    <property type="match status" value="1"/>
</dbReference>
<dbReference type="PROSITE" id="PS51194">
    <property type="entry name" value="HELICASE_CTER"/>
    <property type="match status" value="1"/>
</dbReference>
<dbReference type="Proteomes" id="UP001500416">
    <property type="component" value="Unassembled WGS sequence"/>
</dbReference>
<evidence type="ECO:0000259" key="3">
    <source>
        <dbReference type="PROSITE" id="PS51194"/>
    </source>
</evidence>
<evidence type="ECO:0000313" key="5">
    <source>
        <dbReference type="Proteomes" id="UP001500416"/>
    </source>
</evidence>
<feature type="domain" description="Helicase C-terminal" evidence="3">
    <location>
        <begin position="522"/>
        <end position="683"/>
    </location>
</feature>
<dbReference type="InterPro" id="IPR000330">
    <property type="entry name" value="SNF2_N"/>
</dbReference>
<dbReference type="SUPFAM" id="SSF52540">
    <property type="entry name" value="P-loop containing nucleoside triphosphate hydrolases"/>
    <property type="match status" value="2"/>
</dbReference>
<dbReference type="InterPro" id="IPR027417">
    <property type="entry name" value="P-loop_NTPase"/>
</dbReference>
<dbReference type="Pfam" id="PF00271">
    <property type="entry name" value="Helicase_C"/>
    <property type="match status" value="1"/>
</dbReference>
<dbReference type="InterPro" id="IPR001650">
    <property type="entry name" value="Helicase_C-like"/>
</dbReference>
<feature type="domain" description="Helicase ATP-binding" evidence="2">
    <location>
        <begin position="176"/>
        <end position="319"/>
    </location>
</feature>
<evidence type="ECO:0000313" key="4">
    <source>
        <dbReference type="EMBL" id="GAA0251932.1"/>
    </source>
</evidence>
<dbReference type="Gene3D" id="3.40.50.10810">
    <property type="entry name" value="Tandem AAA-ATPase domain"/>
    <property type="match status" value="2"/>
</dbReference>